<dbReference type="EMBL" id="JPUA01000026">
    <property type="protein sequence ID" value="OWV29961.1"/>
    <property type="molecule type" value="Genomic_DNA"/>
</dbReference>
<protein>
    <submittedName>
        <fullName evidence="1">Uncharacterized protein</fullName>
    </submittedName>
</protein>
<gene>
    <name evidence="1" type="ORF">JI62_09520</name>
</gene>
<accession>A0A246S0P0</accession>
<comment type="caution">
    <text evidence="1">The sequence shown here is derived from an EMBL/GenBank/DDBJ whole genome shotgun (WGS) entry which is preliminary data.</text>
</comment>
<reference evidence="1 2" key="1">
    <citation type="submission" date="2014-08" db="EMBL/GenBank/DDBJ databases">
        <title>Draft genome sequence of a novel L-asparaginase producing marine bacterium, Halomonas campaniensis.</title>
        <authorList>
            <person name="Sundarakrishnan B."/>
            <person name="Moushumi Priya A."/>
            <person name="Raman G."/>
            <person name="Sakthivel N."/>
            <person name="Park S."/>
            <person name="Jayachandran S."/>
        </authorList>
    </citation>
    <scope>NUCLEOTIDE SEQUENCE [LARGE SCALE GENOMIC DNA]</scope>
    <source>
        <strain evidence="1 2">SK03</strain>
    </source>
</reference>
<keyword evidence="2" id="KW-1185">Reference proteome</keyword>
<dbReference type="RefSeq" id="WP_088699949.1">
    <property type="nucleotide sequence ID" value="NZ_JPUA01000026.1"/>
</dbReference>
<sequence>MDLTNTEREAIGLCVCLEAVNEIVNHALLDVRKSSKSAGEALVYFKDMVHRSLFIIRFLDFAKEAGDSQLTGVTGSCVDILDNVCANQCLGIDGSACKLEDAVNELKNWLNRNASVKLWLPTLDVNAEIEVSRIEFLKISGNSSKHNISRLTGVSKDIHRILSDHGYDVPIELIPLALEDFQEHLEQNYFIYYATWMAELLNEVRWGIQRYLEPLYATSYKPGNDGFSYRFDYPDGVTQEIAKQWFWRLMNHIRAAPYVDRFHTPNSLKEQSSIEWGL</sequence>
<dbReference type="AlphaFoldDB" id="A0A246S0P0"/>
<name>A0A246S0P0_9GAMM</name>
<organism evidence="1 2">
    <name type="scientific">Halomonas campaniensis</name>
    <dbReference type="NCBI Taxonomy" id="213554"/>
    <lineage>
        <taxon>Bacteria</taxon>
        <taxon>Pseudomonadati</taxon>
        <taxon>Pseudomonadota</taxon>
        <taxon>Gammaproteobacteria</taxon>
        <taxon>Oceanospirillales</taxon>
        <taxon>Halomonadaceae</taxon>
        <taxon>Halomonas</taxon>
    </lineage>
</organism>
<dbReference type="Proteomes" id="UP000197334">
    <property type="component" value="Unassembled WGS sequence"/>
</dbReference>
<proteinExistence type="predicted"/>
<evidence type="ECO:0000313" key="2">
    <source>
        <dbReference type="Proteomes" id="UP000197334"/>
    </source>
</evidence>
<evidence type="ECO:0000313" key="1">
    <source>
        <dbReference type="EMBL" id="OWV29961.1"/>
    </source>
</evidence>
<dbReference type="OrthoDB" id="1678715at2"/>